<dbReference type="Pfam" id="PF04801">
    <property type="entry name" value="RPC5"/>
    <property type="match status" value="1"/>
</dbReference>
<feature type="region of interest" description="Disordered" evidence="1">
    <location>
        <begin position="145"/>
        <end position="184"/>
    </location>
</feature>
<dbReference type="PANTHER" id="PTHR12069">
    <property type="entry name" value="DNA-DIRECTED RNA POLYMERASES III 80 KDA POLYPEPTIDE RNA POLYMERASE III SUBUNIT 5"/>
    <property type="match status" value="1"/>
</dbReference>
<keyword evidence="2" id="KW-0472">Membrane</keyword>
<comment type="caution">
    <text evidence="4">The sequence shown here is derived from an EMBL/GenBank/DDBJ whole genome shotgun (WGS) entry which is preliminary data.</text>
</comment>
<keyword evidence="2" id="KW-0812">Transmembrane</keyword>
<evidence type="ECO:0000259" key="3">
    <source>
        <dbReference type="Pfam" id="PF19725"/>
    </source>
</evidence>
<reference evidence="4 5" key="1">
    <citation type="submission" date="2021-06" db="EMBL/GenBank/DDBJ databases">
        <authorList>
            <person name="Palmer J.M."/>
        </authorList>
    </citation>
    <scope>NUCLEOTIDE SEQUENCE [LARGE SCALE GENOMIC DNA]</scope>
    <source>
        <strain evidence="5">if_2019</strain>
        <tissue evidence="4">Muscle</tissue>
    </source>
</reference>
<dbReference type="GO" id="GO:0000428">
    <property type="term" value="C:DNA-directed RNA polymerase complex"/>
    <property type="evidence" value="ECO:0007669"/>
    <property type="project" value="UniProtKB-KW"/>
</dbReference>
<dbReference type="InterPro" id="IPR006886">
    <property type="entry name" value="RNA_pol_III_Rpc5"/>
</dbReference>
<keyword evidence="5" id="KW-1185">Reference proteome</keyword>
<protein>
    <submittedName>
        <fullName evidence="4">DNA-directed RNA polymerase III subunit RPC5</fullName>
    </submittedName>
</protein>
<evidence type="ECO:0000256" key="1">
    <source>
        <dbReference type="SAM" id="MobiDB-lite"/>
    </source>
</evidence>
<keyword evidence="4" id="KW-0804">Transcription</keyword>
<keyword evidence="2" id="KW-1133">Transmembrane helix</keyword>
<keyword evidence="4" id="KW-0240">DNA-directed RNA polymerase</keyword>
<feature type="domain" description="DNA-directed RNA polymerase III subunit RPC5 C-terminal" evidence="3">
    <location>
        <begin position="444"/>
        <end position="681"/>
    </location>
</feature>
<name>A0ABV0TKA7_9TELE</name>
<evidence type="ECO:0000313" key="5">
    <source>
        <dbReference type="Proteomes" id="UP001482620"/>
    </source>
</evidence>
<proteinExistence type="predicted"/>
<feature type="compositionally biased region" description="Basic and acidic residues" evidence="1">
    <location>
        <begin position="145"/>
        <end position="156"/>
    </location>
</feature>
<dbReference type="InterPro" id="IPR045576">
    <property type="entry name" value="RPC5_C"/>
</dbReference>
<dbReference type="Pfam" id="PF19725">
    <property type="entry name" value="RPC5_C"/>
    <property type="match status" value="1"/>
</dbReference>
<organism evidence="4 5">
    <name type="scientific">Ilyodon furcidens</name>
    <name type="common">goldbreast splitfin</name>
    <dbReference type="NCBI Taxonomy" id="33524"/>
    <lineage>
        <taxon>Eukaryota</taxon>
        <taxon>Metazoa</taxon>
        <taxon>Chordata</taxon>
        <taxon>Craniata</taxon>
        <taxon>Vertebrata</taxon>
        <taxon>Euteleostomi</taxon>
        <taxon>Actinopterygii</taxon>
        <taxon>Neopterygii</taxon>
        <taxon>Teleostei</taxon>
        <taxon>Neoteleostei</taxon>
        <taxon>Acanthomorphata</taxon>
        <taxon>Ovalentaria</taxon>
        <taxon>Atherinomorphae</taxon>
        <taxon>Cyprinodontiformes</taxon>
        <taxon>Goodeidae</taxon>
        <taxon>Ilyodon</taxon>
    </lineage>
</organism>
<feature type="transmembrane region" description="Helical" evidence="2">
    <location>
        <begin position="732"/>
        <end position="749"/>
    </location>
</feature>
<accession>A0ABV0TKA7</accession>
<dbReference type="PANTHER" id="PTHR12069:SF0">
    <property type="entry name" value="DNA-DIRECTED RNA POLYMERASE III SUBUNIT RPC5"/>
    <property type="match status" value="1"/>
</dbReference>
<gene>
    <name evidence="4" type="primary">POLR3E</name>
    <name evidence="4" type="ORF">ILYODFUR_013858</name>
</gene>
<dbReference type="EMBL" id="JAHRIQ010035900">
    <property type="protein sequence ID" value="MEQ2232677.1"/>
    <property type="molecule type" value="Genomic_DNA"/>
</dbReference>
<dbReference type="Proteomes" id="UP001482620">
    <property type="component" value="Unassembled WGS sequence"/>
</dbReference>
<evidence type="ECO:0000313" key="4">
    <source>
        <dbReference type="EMBL" id="MEQ2232677.1"/>
    </source>
</evidence>
<sequence length="757" mass="85609">MASGDEDDPIIEEIDVYLSKSLADKLYLLQYPVRPGTMTYDDVNHLSAKIKPKQQRLELEMAINTMSPNYCRSKGEQIALNVDGTSFDETNTYSAKMMDKQTFSSMQATTNTSRYAAAVFRKGELHITPLTGILQMRPSFSYLDKADSKTREREAANEGGDSSQDEAEEEAKAITVRFARPESEQARQRRIQSYEFLQKKQAEEPWIHLQYHGAKDSRSDHERQYLFCQSVDASQNSELVKTPKEYLAMLMPPLAEEKIAKPVGPSNVLSMAQLRTLPLGDQVKTLMKNVKVMPFANLMGLLASGTDQTSVLRCIQQVALLVQGNWVVKSDVLYPKNTCSAHSGVAAEVLCRGRDFVMWRFTQERSVMRKEIASIIKLPPEDVKEFLEHVATPRVNRGWEFLLPTDVDFIKKHPDVAHRQNMLWLGIQSKLEKVFNFSKEDFMPKNSPQPEPVHVSGVQRLKIAQERAQENQTLLQRDLNARRPGSSIPVKQESIGDCEEELMDTSSSIPNGSVNGYPSATSPCLDHANGGSPFNRLIPELQDFVTKTFQKHVVLTLNELKRLFNLHLASMPAGQNVFSSISDHMLQDAVLLCQCKQIMVPFPAQSKAALDERKVFGLWETGDNFDKHRRLLYDLFTKSYRVRRNVIQAKLAQEFGEVSKAEVDRLLHDCCISNAGYWIKRRSTTNERQAHTIIPSPLKFYAGYDAVKPVLFSCHPLDSGGLLTKQKVGDQFALYASTLLIVLPDFMFINGSSLRYH</sequence>
<evidence type="ECO:0000256" key="2">
    <source>
        <dbReference type="SAM" id="Phobius"/>
    </source>
</evidence>